<accession>A0A2H0V4M7</accession>
<evidence type="ECO:0000313" key="2">
    <source>
        <dbReference type="Proteomes" id="UP000229901"/>
    </source>
</evidence>
<dbReference type="Proteomes" id="UP000229901">
    <property type="component" value="Unassembled WGS sequence"/>
</dbReference>
<proteinExistence type="predicted"/>
<reference evidence="2" key="1">
    <citation type="submission" date="2017-09" db="EMBL/GenBank/DDBJ databases">
        <title>Depth-based differentiation of microbial function through sediment-hosted aquifers and enrichment of novel symbionts in the deep terrestrial subsurface.</title>
        <authorList>
            <person name="Probst A.J."/>
            <person name="Ladd B."/>
            <person name="Jarett J.K."/>
            <person name="Geller-Mcgrath D.E."/>
            <person name="Sieber C.M.K."/>
            <person name="Emerson J.B."/>
            <person name="Anantharaman K."/>
            <person name="Thomas B.C."/>
            <person name="Malmstrom R."/>
            <person name="Stieglmeier M."/>
            <person name="Klingl A."/>
            <person name="Woyke T."/>
            <person name="Ryan C.M."/>
            <person name="Banfield J.F."/>
        </authorList>
    </citation>
    <scope>NUCLEOTIDE SEQUENCE [LARGE SCALE GENOMIC DNA]</scope>
</reference>
<name>A0A2H0V4M7_9BACT</name>
<gene>
    <name evidence="1" type="ORF">COT97_03650</name>
</gene>
<evidence type="ECO:0000313" key="1">
    <source>
        <dbReference type="EMBL" id="PIR94005.1"/>
    </source>
</evidence>
<organism evidence="1 2">
    <name type="scientific">Candidatus Falkowbacteria bacterium CG10_big_fil_rev_8_21_14_0_10_39_11</name>
    <dbReference type="NCBI Taxonomy" id="1974565"/>
    <lineage>
        <taxon>Bacteria</taxon>
        <taxon>Candidatus Falkowiibacteriota</taxon>
    </lineage>
</organism>
<dbReference type="EMBL" id="PFAP01000024">
    <property type="protein sequence ID" value="PIR94005.1"/>
    <property type="molecule type" value="Genomic_DNA"/>
</dbReference>
<comment type="caution">
    <text evidence="1">The sequence shown here is derived from an EMBL/GenBank/DDBJ whole genome shotgun (WGS) entry which is preliminary data.</text>
</comment>
<sequence length="134" mass="15578">MIIKLELITTRDLFNLIEFIESKETRQPYLDYDHECYRIMVKHIKPVVKIIKQTQAVQEVDIYGYKFRFWTVVLDVQDTFSAFPANSGYQIKPGDSSEVGGHQFELVQIPGFESFPDLSFEVLRDANGEPIIKD</sequence>
<protein>
    <submittedName>
        <fullName evidence="1">Uncharacterized protein</fullName>
    </submittedName>
</protein>
<dbReference type="AlphaFoldDB" id="A0A2H0V4M7"/>